<dbReference type="GO" id="GO:0009360">
    <property type="term" value="C:DNA polymerase III complex"/>
    <property type="evidence" value="ECO:0007669"/>
    <property type="project" value="InterPro"/>
</dbReference>
<dbReference type="PATRIC" id="fig|1005057.4.peg.11"/>
<evidence type="ECO:0000256" key="6">
    <source>
        <dbReference type="ARBA" id="ARBA00022695"/>
    </source>
</evidence>
<evidence type="ECO:0000259" key="11">
    <source>
        <dbReference type="Pfam" id="PF00712"/>
    </source>
</evidence>
<dbReference type="CDD" id="cd00140">
    <property type="entry name" value="beta_clamp"/>
    <property type="match status" value="1"/>
</dbReference>
<sequence>MKFNINNKIFTQNLQKINRFITKNISFPILENILISIKDDILSLTTTNLEIELIANIKLIKHYVSGNTTVSSRKLLDICRNSLNSSNINIELHANKMHIISDTSQYILRTLPADNFPNHNNFHHISEFYIDSNILKEMIEKTHFSMGKQDVRYYLNGMLLEIINNSLYMVATDGYRLGMTHTLLTKKQKIESFSIIMTRKGIIELYKLLNISRQLIKILIGKNSIRIYIEQLVFTAQLIEGKFPNYNGLFLKKKNNGIILNCALLKQSLLRASILTHEKFCGVEIYIKNNQFKVLSDNQEEETAKDTFNINYIGPSIKISINVYYILDILNSISSENILLFLNNSNNSIQIEAEHDASTIYIVMLLKY</sequence>
<dbReference type="SUPFAM" id="SSF55979">
    <property type="entry name" value="DNA clamp"/>
    <property type="match status" value="3"/>
</dbReference>
<evidence type="ECO:0000256" key="5">
    <source>
        <dbReference type="ARBA" id="ARBA00022679"/>
    </source>
</evidence>
<dbReference type="GO" id="GO:0008408">
    <property type="term" value="F:3'-5' exonuclease activity"/>
    <property type="evidence" value="ECO:0007669"/>
    <property type="project" value="InterPro"/>
</dbReference>
<dbReference type="PIRSF" id="PIRSF000804">
    <property type="entry name" value="DNA_pol_III_b"/>
    <property type="match status" value="1"/>
</dbReference>
<dbReference type="Proteomes" id="UP000006139">
    <property type="component" value="Chromosome"/>
</dbReference>
<dbReference type="KEGG" id="buh:BUAMB_011"/>
<gene>
    <name evidence="14" type="primary">dnaN</name>
    <name evidence="14" type="ORF">BUAMB_011</name>
</gene>
<evidence type="ECO:0000256" key="4">
    <source>
        <dbReference type="ARBA" id="ARBA00022490"/>
    </source>
</evidence>
<keyword evidence="8 10" id="KW-0239">DNA-directed DNA polymerase</keyword>
<dbReference type="InterPro" id="IPR022634">
    <property type="entry name" value="DNA_polIII_beta_N"/>
</dbReference>
<dbReference type="Pfam" id="PF02767">
    <property type="entry name" value="DNA_pol3_beta_2"/>
    <property type="match status" value="1"/>
</dbReference>
<dbReference type="HOGENOM" id="CLU_038149_4_2_6"/>
<protein>
    <recommendedName>
        <fullName evidence="3 10">Beta sliding clamp</fullName>
    </recommendedName>
</protein>
<dbReference type="OrthoDB" id="8421503at2"/>
<dbReference type="NCBIfam" id="TIGR00663">
    <property type="entry name" value="dnan"/>
    <property type="match status" value="1"/>
</dbReference>
<dbReference type="GO" id="GO:0005737">
    <property type="term" value="C:cytoplasm"/>
    <property type="evidence" value="ECO:0007669"/>
    <property type="project" value="UniProtKB-SubCell"/>
</dbReference>
<dbReference type="InterPro" id="IPR022635">
    <property type="entry name" value="DNA_polIII_beta_C"/>
</dbReference>
<name>G2LNQ9_BUCUM</name>
<dbReference type="InterPro" id="IPR001001">
    <property type="entry name" value="DNA_polIII_beta"/>
</dbReference>
<reference evidence="14 15" key="1">
    <citation type="journal article" date="2011" name="PLoS Genet.">
        <title>Sequence conservation and functional constraint on intergenic spacers in reduced genomes of the obligate symbiont buchnera.</title>
        <authorList>
            <person name="Degnan P.H."/>
            <person name="Ochman H."/>
            <person name="Moran N.A."/>
        </authorList>
    </citation>
    <scope>NUCLEOTIDE SEQUENCE [LARGE SCALE GENOMIC DNA]</scope>
    <source>
        <strain evidence="14 15">Ua</strain>
    </source>
</reference>
<dbReference type="Pfam" id="PF02768">
    <property type="entry name" value="DNA_pol3_beta_3"/>
    <property type="match status" value="1"/>
</dbReference>
<dbReference type="Pfam" id="PF00712">
    <property type="entry name" value="DNA_pol3_beta"/>
    <property type="match status" value="1"/>
</dbReference>
<dbReference type="InterPro" id="IPR022637">
    <property type="entry name" value="DNA_polIII_beta_cen"/>
</dbReference>
<dbReference type="STRING" id="1005057.BUAMB_011"/>
<evidence type="ECO:0000313" key="15">
    <source>
        <dbReference type="Proteomes" id="UP000006139"/>
    </source>
</evidence>
<dbReference type="eggNOG" id="COG0592">
    <property type="taxonomic scope" value="Bacteria"/>
</dbReference>
<evidence type="ECO:0000256" key="2">
    <source>
        <dbReference type="ARBA" id="ARBA00010752"/>
    </source>
</evidence>
<comment type="function">
    <text evidence="10">Confers DNA tethering and processivity to DNA polymerases and other proteins. Acts as a clamp, forming a ring around DNA (a reaction catalyzed by the clamp-loading complex) which diffuses in an ATP-independent manner freely and bidirectionally along dsDNA. Initially characterized for its ability to contact the catalytic subunit of DNA polymerase III (Pol III), a complex, multichain enzyme responsible for most of the replicative synthesis in bacteria; Pol III exhibits 3'-5' exonuclease proofreading activity. The beta chain is required for initiation of replication as well as for processivity of DNA replication.</text>
</comment>
<keyword evidence="5 10" id="KW-0808">Transferase</keyword>
<comment type="subcellular location">
    <subcellularLocation>
        <location evidence="1 10">Cytoplasm</location>
    </subcellularLocation>
</comment>
<evidence type="ECO:0000259" key="12">
    <source>
        <dbReference type="Pfam" id="PF02767"/>
    </source>
</evidence>
<evidence type="ECO:0000256" key="8">
    <source>
        <dbReference type="ARBA" id="ARBA00022932"/>
    </source>
</evidence>
<dbReference type="PANTHER" id="PTHR30478:SF0">
    <property type="entry name" value="BETA SLIDING CLAMP"/>
    <property type="match status" value="1"/>
</dbReference>
<dbReference type="GO" id="GO:0006271">
    <property type="term" value="P:DNA strand elongation involved in DNA replication"/>
    <property type="evidence" value="ECO:0007669"/>
    <property type="project" value="TreeGrafter"/>
</dbReference>
<dbReference type="Gene3D" id="3.10.150.10">
    <property type="entry name" value="DNA Polymerase III, subunit A, domain 2"/>
    <property type="match status" value="1"/>
</dbReference>
<comment type="similarity">
    <text evidence="2 10">Belongs to the beta sliding clamp family.</text>
</comment>
<dbReference type="RefSeq" id="WP_014499751.1">
    <property type="nucleotide sequence ID" value="NC_017259.1"/>
</dbReference>
<evidence type="ECO:0000256" key="9">
    <source>
        <dbReference type="ARBA" id="ARBA00023125"/>
    </source>
</evidence>
<keyword evidence="7 10" id="KW-0235">DNA replication</keyword>
<comment type="subunit">
    <text evidence="10">Forms a ring-shaped head-to-tail homodimer around DNA.</text>
</comment>
<accession>G2LNQ9</accession>
<organism evidence="14 15">
    <name type="scientific">Buchnera aphidicola str. Ua</name>
    <name type="common">Uroleucon ambrosiae</name>
    <dbReference type="NCBI Taxonomy" id="1005057"/>
    <lineage>
        <taxon>Bacteria</taxon>
        <taxon>Pseudomonadati</taxon>
        <taxon>Pseudomonadota</taxon>
        <taxon>Gammaproteobacteria</taxon>
        <taxon>Enterobacterales</taxon>
        <taxon>Erwiniaceae</taxon>
        <taxon>Buchnera</taxon>
    </lineage>
</organism>
<dbReference type="InterPro" id="IPR046938">
    <property type="entry name" value="DNA_clamp_sf"/>
</dbReference>
<feature type="domain" description="DNA polymerase III beta sliding clamp C-terminal" evidence="13">
    <location>
        <begin position="252"/>
        <end position="364"/>
    </location>
</feature>
<dbReference type="SMART" id="SM00480">
    <property type="entry name" value="POL3Bc"/>
    <property type="match status" value="1"/>
</dbReference>
<feature type="domain" description="DNA polymerase III beta sliding clamp N-terminal" evidence="11">
    <location>
        <begin position="1"/>
        <end position="118"/>
    </location>
</feature>
<keyword evidence="4 10" id="KW-0963">Cytoplasm</keyword>
<dbReference type="GO" id="GO:0003677">
    <property type="term" value="F:DNA binding"/>
    <property type="evidence" value="ECO:0007669"/>
    <property type="project" value="UniProtKB-UniRule"/>
</dbReference>
<dbReference type="EMBL" id="CP002648">
    <property type="protein sequence ID" value="AEO07846.1"/>
    <property type="molecule type" value="Genomic_DNA"/>
</dbReference>
<evidence type="ECO:0000259" key="13">
    <source>
        <dbReference type="Pfam" id="PF02768"/>
    </source>
</evidence>
<feature type="domain" description="DNA polymerase III beta sliding clamp central" evidence="12">
    <location>
        <begin position="130"/>
        <end position="245"/>
    </location>
</feature>
<evidence type="ECO:0000313" key="14">
    <source>
        <dbReference type="EMBL" id="AEO07846.1"/>
    </source>
</evidence>
<dbReference type="Gene3D" id="3.70.10.10">
    <property type="match status" value="1"/>
</dbReference>
<evidence type="ECO:0000256" key="3">
    <source>
        <dbReference type="ARBA" id="ARBA00021035"/>
    </source>
</evidence>
<keyword evidence="9" id="KW-0238">DNA-binding</keyword>
<proteinExistence type="inferred from homology"/>
<evidence type="ECO:0000256" key="1">
    <source>
        <dbReference type="ARBA" id="ARBA00004496"/>
    </source>
</evidence>
<evidence type="ECO:0000256" key="10">
    <source>
        <dbReference type="PIRNR" id="PIRNR000804"/>
    </source>
</evidence>
<dbReference type="GO" id="GO:0003887">
    <property type="term" value="F:DNA-directed DNA polymerase activity"/>
    <property type="evidence" value="ECO:0007669"/>
    <property type="project" value="UniProtKB-UniRule"/>
</dbReference>
<keyword evidence="6 10" id="KW-0548">Nucleotidyltransferase</keyword>
<dbReference type="PANTHER" id="PTHR30478">
    <property type="entry name" value="DNA POLYMERASE III SUBUNIT BETA"/>
    <property type="match status" value="1"/>
</dbReference>
<evidence type="ECO:0000256" key="7">
    <source>
        <dbReference type="ARBA" id="ARBA00022705"/>
    </source>
</evidence>
<dbReference type="AlphaFoldDB" id="G2LNQ9"/>